<evidence type="ECO:0000256" key="1">
    <source>
        <dbReference type="ARBA" id="ARBA00011738"/>
    </source>
</evidence>
<dbReference type="Gene3D" id="3.40.50.2020">
    <property type="match status" value="1"/>
</dbReference>
<evidence type="ECO:0000256" key="3">
    <source>
        <dbReference type="ARBA" id="ARBA00023125"/>
    </source>
</evidence>
<dbReference type="GO" id="GO:0003677">
    <property type="term" value="F:DNA binding"/>
    <property type="evidence" value="ECO:0007669"/>
    <property type="project" value="UniProtKB-KW"/>
</dbReference>
<dbReference type="Gene3D" id="1.10.10.10">
    <property type="entry name" value="Winged helix-like DNA-binding domain superfamily/Winged helix DNA-binding domain"/>
    <property type="match status" value="1"/>
</dbReference>
<evidence type="ECO:0000259" key="6">
    <source>
        <dbReference type="Pfam" id="PF00156"/>
    </source>
</evidence>
<dbReference type="KEGG" id="cbar:PATL70BA_1692"/>
<dbReference type="NCBIfam" id="TIGR01743">
    <property type="entry name" value="purR_Bsub"/>
    <property type="match status" value="1"/>
</dbReference>
<keyword evidence="2" id="KW-0805">Transcription regulation</keyword>
<comment type="subunit">
    <text evidence="1">Homodimer.</text>
</comment>
<gene>
    <name evidence="8" type="primary">purR</name>
    <name evidence="8" type="ORF">PATL70BA_1692</name>
</gene>
<protein>
    <submittedName>
        <fullName evidence="8">Pur operon repressor</fullName>
    </submittedName>
</protein>
<dbReference type="InterPro" id="IPR000836">
    <property type="entry name" value="PRTase_dom"/>
</dbReference>
<dbReference type="InterPro" id="IPR010078">
    <property type="entry name" value="PurR_Bsub"/>
</dbReference>
<dbReference type="CDD" id="cd06223">
    <property type="entry name" value="PRTases_typeI"/>
    <property type="match status" value="1"/>
</dbReference>
<dbReference type="SUPFAM" id="SSF53271">
    <property type="entry name" value="PRTase-like"/>
    <property type="match status" value="1"/>
</dbReference>
<dbReference type="InterPro" id="IPR029057">
    <property type="entry name" value="PRTase-like"/>
</dbReference>
<accession>A0A3P7P251</accession>
<keyword evidence="9" id="KW-1185">Reference proteome</keyword>
<dbReference type="PANTHER" id="PTHR43864:SF2">
    <property type="entry name" value="PUR OPERON REPRESSOR"/>
    <property type="match status" value="1"/>
</dbReference>
<keyword evidence="3" id="KW-0238">DNA-binding</keyword>
<dbReference type="EMBL" id="LR130778">
    <property type="protein sequence ID" value="VDN47580.1"/>
    <property type="molecule type" value="Genomic_DNA"/>
</dbReference>
<dbReference type="Pfam" id="PF09182">
    <property type="entry name" value="PuR_N"/>
    <property type="match status" value="1"/>
</dbReference>
<sequence length="277" mass="31025">MNKKISKTERIALITKTLIENPSQIFTLNYFSDMLDHAKSTLSEDIKSIEASFEKYHLGKIYSISGAAGGVYYLPLAHKTFVEKVQTDLCNKLSETSRIIPGGYLYMNDILYDPSWLEKIALCIVSYYESASMDYVVTIETKGIPLALAVARILNKPIVVIRKSARLTEGTTLQMNYVTGSKQNIKTMSMPIKSIKRGSKVLFVDDFMKAGGTAKGVVDFMKEFEAQVVGVAVMMSTITTEEKLVQSYYSLIDFKGIDEKNKIIHMIPSNNKSDFTL</sequence>
<dbReference type="InterPro" id="IPR015265">
    <property type="entry name" value="PuR_N"/>
</dbReference>
<evidence type="ECO:0000259" key="7">
    <source>
        <dbReference type="Pfam" id="PF09182"/>
    </source>
</evidence>
<dbReference type="AlphaFoldDB" id="A0A3P7P251"/>
<evidence type="ECO:0000313" key="9">
    <source>
        <dbReference type="Proteomes" id="UP000279029"/>
    </source>
</evidence>
<evidence type="ECO:0000256" key="4">
    <source>
        <dbReference type="ARBA" id="ARBA00023163"/>
    </source>
</evidence>
<dbReference type="InterPro" id="IPR036388">
    <property type="entry name" value="WH-like_DNA-bd_sf"/>
</dbReference>
<evidence type="ECO:0000256" key="2">
    <source>
        <dbReference type="ARBA" id="ARBA00023015"/>
    </source>
</evidence>
<dbReference type="PANTHER" id="PTHR43864">
    <property type="entry name" value="HYPOXANTHINE/GUANINE PHOSPHORIBOSYLTRANSFERASE"/>
    <property type="match status" value="1"/>
</dbReference>
<dbReference type="Proteomes" id="UP000279029">
    <property type="component" value="Chromosome"/>
</dbReference>
<dbReference type="GO" id="GO:0045982">
    <property type="term" value="P:negative regulation of purine nucleobase metabolic process"/>
    <property type="evidence" value="ECO:0007669"/>
    <property type="project" value="InterPro"/>
</dbReference>
<organism evidence="8 9">
    <name type="scientific">Petrocella atlantisensis</name>
    <dbReference type="NCBI Taxonomy" id="2173034"/>
    <lineage>
        <taxon>Bacteria</taxon>
        <taxon>Bacillati</taxon>
        <taxon>Bacillota</taxon>
        <taxon>Clostridia</taxon>
        <taxon>Lachnospirales</taxon>
        <taxon>Vallitaleaceae</taxon>
        <taxon>Petrocella</taxon>
    </lineage>
</organism>
<feature type="domain" description="Phosphoribosyltransferase" evidence="6">
    <location>
        <begin position="114"/>
        <end position="252"/>
    </location>
</feature>
<feature type="domain" description="Bacterial purine repressor N-terminal" evidence="7">
    <location>
        <begin position="7"/>
        <end position="75"/>
    </location>
</feature>
<proteinExistence type="inferred from homology"/>
<dbReference type="GO" id="GO:0045892">
    <property type="term" value="P:negative regulation of DNA-templated transcription"/>
    <property type="evidence" value="ECO:0007669"/>
    <property type="project" value="InterPro"/>
</dbReference>
<evidence type="ECO:0000256" key="5">
    <source>
        <dbReference type="ARBA" id="ARBA00049656"/>
    </source>
</evidence>
<keyword evidence="4" id="KW-0804">Transcription</keyword>
<dbReference type="InterPro" id="IPR050118">
    <property type="entry name" value="Pur/Pyrimidine_PRTase"/>
</dbReference>
<evidence type="ECO:0000313" key="8">
    <source>
        <dbReference type="EMBL" id="VDN47580.1"/>
    </source>
</evidence>
<name>A0A3P7P251_9FIRM</name>
<reference evidence="8 9" key="1">
    <citation type="submission" date="2018-09" db="EMBL/GenBank/DDBJ databases">
        <authorList>
            <person name="Postec A."/>
        </authorList>
    </citation>
    <scope>NUCLEOTIDE SEQUENCE [LARGE SCALE GENOMIC DNA]</scope>
    <source>
        <strain evidence="8">70B-A</strain>
    </source>
</reference>
<dbReference type="SUPFAM" id="SSF46785">
    <property type="entry name" value="Winged helix' DNA-binding domain"/>
    <property type="match status" value="1"/>
</dbReference>
<dbReference type="InterPro" id="IPR036390">
    <property type="entry name" value="WH_DNA-bd_sf"/>
</dbReference>
<dbReference type="Pfam" id="PF00156">
    <property type="entry name" value="Pribosyltran"/>
    <property type="match status" value="1"/>
</dbReference>
<comment type="similarity">
    <text evidence="5">Belongs to the purine/pyrimidine phosphoribosyltransferase family. PurR subfamily.</text>
</comment>